<evidence type="ECO:0000313" key="3">
    <source>
        <dbReference type="Proteomes" id="UP000237000"/>
    </source>
</evidence>
<dbReference type="AlphaFoldDB" id="A0A2P5F1S6"/>
<name>A0A2P5F1S6_TREOI</name>
<organism evidence="2 3">
    <name type="scientific">Trema orientale</name>
    <name type="common">Charcoal tree</name>
    <name type="synonym">Celtis orientalis</name>
    <dbReference type="NCBI Taxonomy" id="63057"/>
    <lineage>
        <taxon>Eukaryota</taxon>
        <taxon>Viridiplantae</taxon>
        <taxon>Streptophyta</taxon>
        <taxon>Embryophyta</taxon>
        <taxon>Tracheophyta</taxon>
        <taxon>Spermatophyta</taxon>
        <taxon>Magnoliopsida</taxon>
        <taxon>eudicotyledons</taxon>
        <taxon>Gunneridae</taxon>
        <taxon>Pentapetalae</taxon>
        <taxon>rosids</taxon>
        <taxon>fabids</taxon>
        <taxon>Rosales</taxon>
        <taxon>Cannabaceae</taxon>
        <taxon>Trema</taxon>
    </lineage>
</organism>
<sequence>MRKRGKSHSSIHPSIHWEVVVGQVWSSFLRLPQTLHSITLTLTLTLTLSLSLTLTTISGVVVEEGGKGASVPQQLFLLHMYLTKKYAWGNSGSAEPASPSASASMVWSTSSSMSSSSSSSCCSSCCSSSLSSLSDHWASTLQRSQSQAKP</sequence>
<protein>
    <submittedName>
        <fullName evidence="2">Uncharacterized protein</fullName>
    </submittedName>
</protein>
<proteinExistence type="predicted"/>
<dbReference type="InParanoid" id="A0A2P5F1S6"/>
<dbReference type="EMBL" id="JXTC01000071">
    <property type="protein sequence ID" value="PON91746.1"/>
    <property type="molecule type" value="Genomic_DNA"/>
</dbReference>
<keyword evidence="3" id="KW-1185">Reference proteome</keyword>
<comment type="caution">
    <text evidence="2">The sequence shown here is derived from an EMBL/GenBank/DDBJ whole genome shotgun (WGS) entry which is preliminary data.</text>
</comment>
<accession>A0A2P5F1S6</accession>
<reference evidence="3" key="1">
    <citation type="submission" date="2016-06" db="EMBL/GenBank/DDBJ databases">
        <title>Parallel loss of symbiosis genes in relatives of nitrogen-fixing non-legume Parasponia.</title>
        <authorList>
            <person name="Van Velzen R."/>
            <person name="Holmer R."/>
            <person name="Bu F."/>
            <person name="Rutten L."/>
            <person name="Van Zeijl A."/>
            <person name="Liu W."/>
            <person name="Santuari L."/>
            <person name="Cao Q."/>
            <person name="Sharma T."/>
            <person name="Shen D."/>
            <person name="Roswanjaya Y."/>
            <person name="Wardhani T."/>
            <person name="Kalhor M.S."/>
            <person name="Jansen J."/>
            <person name="Van den Hoogen J."/>
            <person name="Gungor B."/>
            <person name="Hartog M."/>
            <person name="Hontelez J."/>
            <person name="Verver J."/>
            <person name="Yang W.-C."/>
            <person name="Schijlen E."/>
            <person name="Repin R."/>
            <person name="Schilthuizen M."/>
            <person name="Schranz E."/>
            <person name="Heidstra R."/>
            <person name="Miyata K."/>
            <person name="Fedorova E."/>
            <person name="Kohlen W."/>
            <person name="Bisseling T."/>
            <person name="Smit S."/>
            <person name="Geurts R."/>
        </authorList>
    </citation>
    <scope>NUCLEOTIDE SEQUENCE [LARGE SCALE GENOMIC DNA]</scope>
    <source>
        <strain evidence="3">cv. RG33-2</strain>
    </source>
</reference>
<feature type="region of interest" description="Disordered" evidence="1">
    <location>
        <begin position="109"/>
        <end position="131"/>
    </location>
</feature>
<evidence type="ECO:0000256" key="1">
    <source>
        <dbReference type="SAM" id="MobiDB-lite"/>
    </source>
</evidence>
<dbReference type="Proteomes" id="UP000237000">
    <property type="component" value="Unassembled WGS sequence"/>
</dbReference>
<gene>
    <name evidence="2" type="ORF">TorRG33x02_123440</name>
</gene>
<evidence type="ECO:0000313" key="2">
    <source>
        <dbReference type="EMBL" id="PON91746.1"/>
    </source>
</evidence>